<proteinExistence type="predicted"/>
<feature type="compositionally biased region" description="Basic and acidic residues" evidence="1">
    <location>
        <begin position="331"/>
        <end position="347"/>
    </location>
</feature>
<keyword evidence="4" id="KW-1185">Reference proteome</keyword>
<dbReference type="Proteomes" id="UP000801492">
    <property type="component" value="Unassembled WGS sequence"/>
</dbReference>
<accession>A0A8K0FZM6</accession>
<evidence type="ECO:0000313" key="4">
    <source>
        <dbReference type="Proteomes" id="UP000801492"/>
    </source>
</evidence>
<dbReference type="GO" id="GO:0008023">
    <property type="term" value="C:transcription elongation factor complex"/>
    <property type="evidence" value="ECO:0007669"/>
    <property type="project" value="InterPro"/>
</dbReference>
<organism evidence="3 4">
    <name type="scientific">Ignelater luminosus</name>
    <name type="common">Cucubano</name>
    <name type="synonym">Pyrophorus luminosus</name>
    <dbReference type="NCBI Taxonomy" id="2038154"/>
    <lineage>
        <taxon>Eukaryota</taxon>
        <taxon>Metazoa</taxon>
        <taxon>Ecdysozoa</taxon>
        <taxon>Arthropoda</taxon>
        <taxon>Hexapoda</taxon>
        <taxon>Insecta</taxon>
        <taxon>Pterygota</taxon>
        <taxon>Neoptera</taxon>
        <taxon>Endopterygota</taxon>
        <taxon>Coleoptera</taxon>
        <taxon>Polyphaga</taxon>
        <taxon>Elateriformia</taxon>
        <taxon>Elateroidea</taxon>
        <taxon>Elateridae</taxon>
        <taxon>Agrypninae</taxon>
        <taxon>Pyrophorini</taxon>
        <taxon>Ignelater</taxon>
    </lineage>
</organism>
<evidence type="ECO:0000256" key="1">
    <source>
        <dbReference type="SAM" id="MobiDB-lite"/>
    </source>
</evidence>
<feature type="region of interest" description="Disordered" evidence="1">
    <location>
        <begin position="581"/>
        <end position="609"/>
    </location>
</feature>
<feature type="region of interest" description="Disordered" evidence="1">
    <location>
        <begin position="331"/>
        <end position="355"/>
    </location>
</feature>
<dbReference type="InterPro" id="IPR019535">
    <property type="entry name" value="ICE2_C"/>
</dbReference>
<dbReference type="GO" id="GO:0042796">
    <property type="term" value="P:snRNA transcription by RNA polymerase III"/>
    <property type="evidence" value="ECO:0007669"/>
    <property type="project" value="TreeGrafter"/>
</dbReference>
<dbReference type="EMBL" id="VTPC01090989">
    <property type="protein sequence ID" value="KAF2880289.1"/>
    <property type="molecule type" value="Genomic_DNA"/>
</dbReference>
<dbReference type="OrthoDB" id="6288737at2759"/>
<reference evidence="3" key="1">
    <citation type="submission" date="2019-08" db="EMBL/GenBank/DDBJ databases">
        <title>The genome of the North American firefly Photinus pyralis.</title>
        <authorList>
            <consortium name="Photinus pyralis genome working group"/>
            <person name="Fallon T.R."/>
            <person name="Sander Lower S.E."/>
            <person name="Weng J.-K."/>
        </authorList>
    </citation>
    <scope>NUCLEOTIDE SEQUENCE</scope>
    <source>
        <strain evidence="3">TRF0915ILg1</strain>
        <tissue evidence="3">Whole body</tissue>
    </source>
</reference>
<dbReference type="GO" id="GO:0042795">
    <property type="term" value="P:snRNA transcription by RNA polymerase II"/>
    <property type="evidence" value="ECO:0007669"/>
    <property type="project" value="TreeGrafter"/>
</dbReference>
<dbReference type="Pfam" id="PF10505">
    <property type="entry name" value="NARG2_C"/>
    <property type="match status" value="1"/>
</dbReference>
<feature type="compositionally biased region" description="Basic residues" evidence="1">
    <location>
        <begin position="583"/>
        <end position="605"/>
    </location>
</feature>
<protein>
    <recommendedName>
        <fullName evidence="2">Little elongation complex subunit 2 C-terminal domain-containing protein</fullName>
    </recommendedName>
</protein>
<dbReference type="PANTHER" id="PTHR14633">
    <property type="entry name" value="LITTLE ELONGATION COMPLEX SUBUNIT 2"/>
    <property type="match status" value="1"/>
</dbReference>
<dbReference type="GO" id="GO:0045945">
    <property type="term" value="P:positive regulation of transcription by RNA polymerase III"/>
    <property type="evidence" value="ECO:0007669"/>
    <property type="project" value="TreeGrafter"/>
</dbReference>
<dbReference type="AlphaFoldDB" id="A0A8K0FZM6"/>
<evidence type="ECO:0000259" key="2">
    <source>
        <dbReference type="Pfam" id="PF10505"/>
    </source>
</evidence>
<gene>
    <name evidence="3" type="ORF">ILUMI_25885</name>
</gene>
<sequence>MEFRRYHWGPNETWKISRELQAERVFTRIPIDNSSMSNGQDLEMIKYITQSDLPTFIPCKLMFPSKTPSTLTKAAQASCRNALSLSQAGYDKNRLNESQQRDLKIYTQLQNKIIEENNAFLRCAEEEWATKGKRINILCKPLRKYAYKMWRRKEALLHNYPQFYKLCKNAISLSPGDYKVDVARIQEILRLGSVAEFSKPSLLVKCVLDLSALPMPEQQTYNSKLPVSQDANISNIVKNHNIDIVISSSSMKTFMDNSDYRIAWNVPVIVKLVEQKQPDGTFITKTVVYIDKTLPKKRPDTINFNEYCHKKLVKTNFCRYHGFSYSNSEQKIDDPNYKAESSQKESESTGSPPNVTIHHNAAYDMWKMKLNHEGNHLMKTRMSGKELNFLIRYKVDGCELVNDIETRSVTILPKLELQLELGANIATKQEVIREWTSLFFRPFSHLYRIRLQSNSSEVVSVESVNLQKLNFEAMQHYQYKPNDQLIVVYKVFLELSKLEPGNYLLHHTERNGPFAQIMKEEKVESIYKKKLNIYDLYSDYKTNTRIPLQSTKPWCPIDVNYILPIHTVYKRLPGTFQPVQTQFKKKKNRGRNKKKKKNNKNKKNNVNKEAAAAAAVATAAATKECKYI</sequence>
<name>A0A8K0FZM6_IGNLU</name>
<feature type="domain" description="Little elongation complex subunit 2 C-terminal" evidence="2">
    <location>
        <begin position="358"/>
        <end position="578"/>
    </location>
</feature>
<dbReference type="PANTHER" id="PTHR14633:SF3">
    <property type="entry name" value="LITTLE ELONGATION COMPLEX SUBUNIT 2"/>
    <property type="match status" value="1"/>
</dbReference>
<evidence type="ECO:0000313" key="3">
    <source>
        <dbReference type="EMBL" id="KAF2880289.1"/>
    </source>
</evidence>
<comment type="caution">
    <text evidence="3">The sequence shown here is derived from an EMBL/GenBank/DDBJ whole genome shotgun (WGS) entry which is preliminary data.</text>
</comment>